<sequence length="124" mass="13937">MLRLPLSRTSTAIPQTACSTRNFSVEFFKQEFEQKTYGSGQHHDTASSHRQSNLDYIDRTASSTQQTPQPSKQRIGVSESDRQSKRHQARAEKSTKSVVSAFGKHGKLWVSVRSTGNFPLLLLL</sequence>
<gene>
    <name evidence="2" type="ORF">SSLN_LOCUS1076</name>
</gene>
<dbReference type="WBParaSite" id="SSLN_0000112201-mRNA-1">
    <property type="protein sequence ID" value="SSLN_0000112201-mRNA-1"/>
    <property type="gene ID" value="SSLN_0000112201"/>
</dbReference>
<protein>
    <submittedName>
        <fullName evidence="2 4">Uncharacterized protein</fullName>
    </submittedName>
</protein>
<feature type="region of interest" description="Disordered" evidence="1">
    <location>
        <begin position="36"/>
        <end position="97"/>
    </location>
</feature>
<dbReference type="EMBL" id="UYSU01001446">
    <property type="protein sequence ID" value="VDL86877.1"/>
    <property type="molecule type" value="Genomic_DNA"/>
</dbReference>
<name>A0A183SA28_SCHSO</name>
<reference evidence="2 3" key="2">
    <citation type="submission" date="2018-11" db="EMBL/GenBank/DDBJ databases">
        <authorList>
            <consortium name="Pathogen Informatics"/>
        </authorList>
    </citation>
    <scope>NUCLEOTIDE SEQUENCE [LARGE SCALE GENOMIC DNA]</scope>
    <source>
        <strain evidence="2 3">NST_G2</strain>
    </source>
</reference>
<evidence type="ECO:0000313" key="4">
    <source>
        <dbReference type="WBParaSite" id="SSLN_0000112201-mRNA-1"/>
    </source>
</evidence>
<evidence type="ECO:0000256" key="1">
    <source>
        <dbReference type="SAM" id="MobiDB-lite"/>
    </source>
</evidence>
<evidence type="ECO:0000313" key="3">
    <source>
        <dbReference type="Proteomes" id="UP000275846"/>
    </source>
</evidence>
<feature type="compositionally biased region" description="Low complexity" evidence="1">
    <location>
        <begin position="62"/>
        <end position="71"/>
    </location>
</feature>
<dbReference type="Proteomes" id="UP000275846">
    <property type="component" value="Unassembled WGS sequence"/>
</dbReference>
<reference evidence="4" key="1">
    <citation type="submission" date="2016-06" db="UniProtKB">
        <authorList>
            <consortium name="WormBaseParasite"/>
        </authorList>
    </citation>
    <scope>IDENTIFICATION</scope>
</reference>
<accession>A0A183SA28</accession>
<proteinExistence type="predicted"/>
<keyword evidence="3" id="KW-1185">Reference proteome</keyword>
<evidence type="ECO:0000313" key="2">
    <source>
        <dbReference type="EMBL" id="VDL86877.1"/>
    </source>
</evidence>
<organism evidence="4">
    <name type="scientific">Schistocephalus solidus</name>
    <name type="common">Tapeworm</name>
    <dbReference type="NCBI Taxonomy" id="70667"/>
    <lineage>
        <taxon>Eukaryota</taxon>
        <taxon>Metazoa</taxon>
        <taxon>Spiralia</taxon>
        <taxon>Lophotrochozoa</taxon>
        <taxon>Platyhelminthes</taxon>
        <taxon>Cestoda</taxon>
        <taxon>Eucestoda</taxon>
        <taxon>Diphyllobothriidea</taxon>
        <taxon>Diphyllobothriidae</taxon>
        <taxon>Schistocephalus</taxon>
    </lineage>
</organism>
<feature type="compositionally biased region" description="Basic and acidic residues" evidence="1">
    <location>
        <begin position="79"/>
        <end position="95"/>
    </location>
</feature>
<dbReference type="AlphaFoldDB" id="A0A183SA28"/>